<dbReference type="InterPro" id="IPR025827">
    <property type="entry name" value="Zn_ribbon_recom_dom"/>
</dbReference>
<dbReference type="SMART" id="SM00857">
    <property type="entry name" value="Resolvase"/>
    <property type="match status" value="1"/>
</dbReference>
<dbReference type="Gene3D" id="3.90.1750.20">
    <property type="entry name" value="Putative Large Serine Recombinase, Chain B, Domain 2"/>
    <property type="match status" value="1"/>
</dbReference>
<dbReference type="Pfam" id="PF00239">
    <property type="entry name" value="Resolvase"/>
    <property type="match status" value="1"/>
</dbReference>
<evidence type="ECO:0000313" key="9">
    <source>
        <dbReference type="Proteomes" id="UP001549291"/>
    </source>
</evidence>
<keyword evidence="3" id="KW-0233">DNA recombination</keyword>
<dbReference type="Gene3D" id="3.40.50.1390">
    <property type="entry name" value="Resolvase, N-terminal catalytic domain"/>
    <property type="match status" value="1"/>
</dbReference>
<dbReference type="EMBL" id="JBEPTQ010000002">
    <property type="protein sequence ID" value="MET4717642.1"/>
    <property type="molecule type" value="Genomic_DNA"/>
</dbReference>
<dbReference type="PROSITE" id="PS51737">
    <property type="entry name" value="RECOMBINASE_DNA_BIND"/>
    <property type="match status" value="1"/>
</dbReference>
<comment type="caution">
    <text evidence="8">The sequence shown here is derived from an EMBL/GenBank/DDBJ whole genome shotgun (WGS) entry which is preliminary data.</text>
</comment>
<feature type="domain" description="Resolvase/invertase-type recombinase catalytic" evidence="6">
    <location>
        <begin position="22"/>
        <end position="174"/>
    </location>
</feature>
<evidence type="ECO:0000256" key="1">
    <source>
        <dbReference type="ARBA" id="ARBA00022908"/>
    </source>
</evidence>
<dbReference type="InterPro" id="IPR011109">
    <property type="entry name" value="DNA_bind_recombinase_dom"/>
</dbReference>
<feature type="coiled-coil region" evidence="5">
    <location>
        <begin position="414"/>
        <end position="441"/>
    </location>
</feature>
<dbReference type="Proteomes" id="UP001549291">
    <property type="component" value="Unassembled WGS sequence"/>
</dbReference>
<evidence type="ECO:0000259" key="7">
    <source>
        <dbReference type="PROSITE" id="PS51737"/>
    </source>
</evidence>
<dbReference type="InterPro" id="IPR050639">
    <property type="entry name" value="SSR_resolvase"/>
</dbReference>
<dbReference type="SUPFAM" id="SSF53041">
    <property type="entry name" value="Resolvase-like"/>
    <property type="match status" value="1"/>
</dbReference>
<gene>
    <name evidence="8" type="ORF">ABIF63_001748</name>
</gene>
<dbReference type="RefSeq" id="WP_049813230.1">
    <property type="nucleotide sequence ID" value="NZ_CP066351.1"/>
</dbReference>
<accession>A0ABV2RMY8</accession>
<dbReference type="InterPro" id="IPR038109">
    <property type="entry name" value="DNA_bind_recomb_sf"/>
</dbReference>
<evidence type="ECO:0000256" key="4">
    <source>
        <dbReference type="PROSITE-ProRule" id="PRU10137"/>
    </source>
</evidence>
<proteinExistence type="predicted"/>
<evidence type="ECO:0000256" key="2">
    <source>
        <dbReference type="ARBA" id="ARBA00023125"/>
    </source>
</evidence>
<dbReference type="InterPro" id="IPR036162">
    <property type="entry name" value="Resolvase-like_N_sf"/>
</dbReference>
<dbReference type="PANTHER" id="PTHR30461">
    <property type="entry name" value="DNA-INVERTASE FROM LAMBDOID PROPHAGE"/>
    <property type="match status" value="1"/>
</dbReference>
<dbReference type="PANTHER" id="PTHR30461:SF23">
    <property type="entry name" value="DNA RECOMBINASE-RELATED"/>
    <property type="match status" value="1"/>
</dbReference>
<dbReference type="Pfam" id="PF13408">
    <property type="entry name" value="Zn_ribbon_recom"/>
    <property type="match status" value="1"/>
</dbReference>
<feature type="domain" description="Recombinase" evidence="7">
    <location>
        <begin position="178"/>
        <end position="310"/>
    </location>
</feature>
<evidence type="ECO:0000313" key="8">
    <source>
        <dbReference type="EMBL" id="MET4717642.1"/>
    </source>
</evidence>
<keyword evidence="9" id="KW-1185">Reference proteome</keyword>
<name>A0ABV2RMY8_BRAJP</name>
<keyword evidence="2" id="KW-0238">DNA-binding</keyword>
<organism evidence="8 9">
    <name type="scientific">Bradyrhizobium japonicum</name>
    <dbReference type="NCBI Taxonomy" id="375"/>
    <lineage>
        <taxon>Bacteria</taxon>
        <taxon>Pseudomonadati</taxon>
        <taxon>Pseudomonadota</taxon>
        <taxon>Alphaproteobacteria</taxon>
        <taxon>Hyphomicrobiales</taxon>
        <taxon>Nitrobacteraceae</taxon>
        <taxon>Bradyrhizobium</taxon>
    </lineage>
</organism>
<evidence type="ECO:0000256" key="5">
    <source>
        <dbReference type="SAM" id="Coils"/>
    </source>
</evidence>
<dbReference type="Pfam" id="PF07508">
    <property type="entry name" value="Recombinase"/>
    <property type="match status" value="1"/>
</dbReference>
<dbReference type="InterPro" id="IPR006119">
    <property type="entry name" value="Resolv_N"/>
</dbReference>
<protein>
    <submittedName>
        <fullName evidence="8">Site-specific DNA recombinase</fullName>
    </submittedName>
</protein>
<dbReference type="CDD" id="cd00338">
    <property type="entry name" value="Ser_Recombinase"/>
    <property type="match status" value="1"/>
</dbReference>
<evidence type="ECO:0000259" key="6">
    <source>
        <dbReference type="PROSITE" id="PS51736"/>
    </source>
</evidence>
<reference evidence="8 9" key="1">
    <citation type="submission" date="2024-06" db="EMBL/GenBank/DDBJ databases">
        <title>Genomic Encyclopedia of Type Strains, Phase V (KMG-V): Genome sequencing to study the core and pangenomes of soil and plant-associated prokaryotes.</title>
        <authorList>
            <person name="Whitman W."/>
        </authorList>
    </citation>
    <scope>NUCLEOTIDE SEQUENCE [LARGE SCALE GENOMIC DNA]</scope>
    <source>
        <strain evidence="8 9">USDA 160</strain>
    </source>
</reference>
<keyword evidence="1" id="KW-0229">DNA integration</keyword>
<dbReference type="PROSITE" id="PS00397">
    <property type="entry name" value="RECOMBINASES_1"/>
    <property type="match status" value="1"/>
</dbReference>
<evidence type="ECO:0000256" key="3">
    <source>
        <dbReference type="ARBA" id="ARBA00023172"/>
    </source>
</evidence>
<sequence>MARKYLQAAATSSKDAVASSRNVLIYIRVSTDAQAQNALSLTDQENQLVARCKRDGDNIVGVFREEGESATNMKRPAFEQMIARATDGSRSVNAIIVYSFSRAFRNQFEQELTVRALRKHKVELISFAEPLTKDASGDLFRKFIGIVNEFQSAETARATTRTMKENARRGYSNGGIIPFGYKSVDAEIIGSKQKKKLAIEPVEAEIVIRAFDLAKNGDGESGPLGTKKIAMWLNERGYRSRNGSLFGTGTIHEILTRDAYTGVRRFNEFNRKGDGERKDAEEIVEYEIPAIIDRALFDEVQALMTSRQPRIRGPRLTSAPSLLGGLVRCDCKTSCALTTATGTSRTGKIYAYYKCIQSTKQGRHKDADGKCVNRKIPRPVIEQLVVDALVDQLLHPDRVTSILLALKARRDDRQASADRRIVDLARQASEAEERLARLYAAIEAGTIDGTDPTLKDRVTALKAGRDKAAEALDYAKKSSASPIKIDPVAIDRFSRLMREQLTSGDVAARKAYLASVVDAIIVSEDKIRIVGSNDNIRSTFGPEGQPTPRVRKSVQEWCPWPTIA</sequence>
<feature type="active site" description="O-(5'-phospho-DNA)-serine intermediate" evidence="4">
    <location>
        <position position="30"/>
    </location>
</feature>
<dbReference type="PROSITE" id="PS51736">
    <property type="entry name" value="RECOMBINASES_3"/>
    <property type="match status" value="1"/>
</dbReference>
<keyword evidence="5" id="KW-0175">Coiled coil</keyword>
<dbReference type="InterPro" id="IPR006118">
    <property type="entry name" value="Recombinase_CS"/>
</dbReference>